<dbReference type="Gene3D" id="3.40.710.10">
    <property type="entry name" value="DD-peptidase/beta-lactamase superfamily"/>
    <property type="match status" value="1"/>
</dbReference>
<dbReference type="Proteomes" id="UP000235005">
    <property type="component" value="Unassembled WGS sequence"/>
</dbReference>
<feature type="domain" description="Beta-lactamase class A catalytic" evidence="2">
    <location>
        <begin position="301"/>
        <end position="405"/>
    </location>
</feature>
<dbReference type="InterPro" id="IPR000871">
    <property type="entry name" value="Beta-lactam_class-A"/>
</dbReference>
<protein>
    <recommendedName>
        <fullName evidence="2">Beta-lactamase class A catalytic domain-containing protein</fullName>
    </recommendedName>
</protein>
<dbReference type="InterPro" id="IPR045155">
    <property type="entry name" value="Beta-lactam_cat"/>
</dbReference>
<gene>
    <name evidence="3" type="ORF">C0039_00275</name>
</gene>
<dbReference type="PANTHER" id="PTHR35333">
    <property type="entry name" value="BETA-LACTAMASE"/>
    <property type="match status" value="1"/>
</dbReference>
<dbReference type="AlphaFoldDB" id="A0A2N5X7Z0"/>
<dbReference type="GO" id="GO:0030655">
    <property type="term" value="P:beta-lactam antibiotic catabolic process"/>
    <property type="evidence" value="ECO:0007669"/>
    <property type="project" value="InterPro"/>
</dbReference>
<dbReference type="InterPro" id="IPR012338">
    <property type="entry name" value="Beta-lactam/transpept-like"/>
</dbReference>
<dbReference type="OrthoDB" id="9794228at2"/>
<dbReference type="Pfam" id="PF13354">
    <property type="entry name" value="Beta-lactamase2"/>
    <property type="match status" value="1"/>
</dbReference>
<proteinExistence type="predicted"/>
<evidence type="ECO:0000313" key="3">
    <source>
        <dbReference type="EMBL" id="PLW70605.1"/>
    </source>
</evidence>
<comment type="caution">
    <text evidence="3">The sequence shown here is derived from an EMBL/GenBank/DDBJ whole genome shotgun (WGS) entry which is preliminary data.</text>
</comment>
<evidence type="ECO:0000313" key="4">
    <source>
        <dbReference type="Proteomes" id="UP000235005"/>
    </source>
</evidence>
<evidence type="ECO:0000259" key="2">
    <source>
        <dbReference type="Pfam" id="PF13354"/>
    </source>
</evidence>
<organism evidence="3 4">
    <name type="scientific">Pseudohalioglobus lutimaris</name>
    <dbReference type="NCBI Taxonomy" id="1737061"/>
    <lineage>
        <taxon>Bacteria</taxon>
        <taxon>Pseudomonadati</taxon>
        <taxon>Pseudomonadota</taxon>
        <taxon>Gammaproteobacteria</taxon>
        <taxon>Cellvibrionales</taxon>
        <taxon>Halieaceae</taxon>
        <taxon>Pseudohalioglobus</taxon>
    </lineage>
</organism>
<dbReference type="EMBL" id="PKUS01000001">
    <property type="protein sequence ID" value="PLW70605.1"/>
    <property type="molecule type" value="Genomic_DNA"/>
</dbReference>
<reference evidence="3 4" key="1">
    <citation type="submission" date="2018-01" db="EMBL/GenBank/DDBJ databases">
        <title>The draft genome sequence of Halioglobus lutimaris HF004.</title>
        <authorList>
            <person name="Du Z.-J."/>
            <person name="Shi M.-J."/>
        </authorList>
    </citation>
    <scope>NUCLEOTIDE SEQUENCE [LARGE SCALE GENOMIC DNA]</scope>
    <source>
        <strain evidence="3 4">HF004</strain>
    </source>
</reference>
<name>A0A2N5X7Z0_9GAMM</name>
<keyword evidence="4" id="KW-1185">Reference proteome</keyword>
<dbReference type="GO" id="GO:0008800">
    <property type="term" value="F:beta-lactamase activity"/>
    <property type="evidence" value="ECO:0007669"/>
    <property type="project" value="UniProtKB-EC"/>
</dbReference>
<evidence type="ECO:0000256" key="1">
    <source>
        <dbReference type="ARBA" id="ARBA00001526"/>
    </source>
</evidence>
<sequence>MPASQLMLSKAKAGFALRPGRKPSFQLLLVTTLAAGLLTTAGCKHGVAISGQGSISSASGIRDCNRQTAPCRYEVEGRYQETFTADAAAGWLHDAWESCQTPEGNQCSFDIPAETVQQFKDAEIPSAVARFRRPIRPLFRNNSGAYLLPDNPAARQLAWLVEEVSGGSTTSTELRQHFHPDLLARLGESSIRDDINSIRNGTDNPAVRDLVTATPVFARGLIAPASGNAVGSFVSLATEYSDDALITSFSVQHNFPQGGSNTAEPEKGLRLNELGARFAALASDTSMLVARIDNDQCKAIYNLRGDRPQPTGSIFKIWVLGALTEEMRVKRISPNTMVPLDADEIVPAGSSINDVALGTQFPLRDMASLMMGVSDNTATDHIHELVGRKRVEDTLKAFRHRNRQLMTPFLSTNEQFHIFWSLSPNEATAYAQGTEEQQRDILTNTIEPLGPVMSFPQANQDALFDSSWAASADDVCRAYAGLRKFNNRSEHFELMDQAMGSEAVLLWVRNRWDRVWQKGGSLANADGNYVFTLSWLFESDERGAYVVIMMANNRDGSPIDAARAFSIASRAEEILFAR</sequence>
<dbReference type="PANTHER" id="PTHR35333:SF5">
    <property type="entry name" value="CONSERVED LIPOPROTEIN LPQF-RELATED"/>
    <property type="match status" value="1"/>
</dbReference>
<dbReference type="GO" id="GO:0046677">
    <property type="term" value="P:response to antibiotic"/>
    <property type="evidence" value="ECO:0007669"/>
    <property type="project" value="InterPro"/>
</dbReference>
<accession>A0A2N5X7Z0</accession>
<dbReference type="SUPFAM" id="SSF56601">
    <property type="entry name" value="beta-lactamase/transpeptidase-like"/>
    <property type="match status" value="1"/>
</dbReference>
<comment type="catalytic activity">
    <reaction evidence="1">
        <text>a beta-lactam + H2O = a substituted beta-amino acid</text>
        <dbReference type="Rhea" id="RHEA:20401"/>
        <dbReference type="ChEBI" id="CHEBI:15377"/>
        <dbReference type="ChEBI" id="CHEBI:35627"/>
        <dbReference type="ChEBI" id="CHEBI:140347"/>
        <dbReference type="EC" id="3.5.2.6"/>
    </reaction>
</comment>